<proteinExistence type="predicted"/>
<sequence length="127" mass="14572">MPLREKYPIPTKILPKANRIGFLANPLTNVPPIKKIKATIKLFFLPYLSAKTPKIGTKRPTRENPILNMITELSLILKYWDRKGAKGAIIFISVAIINCIKNVVKNIKKKFMETSLNYVLNIIIYYN</sequence>
<reference evidence="1 2" key="1">
    <citation type="submission" date="2016-11" db="EMBL/GenBank/DDBJ databases">
        <authorList>
            <person name="Manzoor S."/>
        </authorList>
    </citation>
    <scope>NUCLEOTIDE SEQUENCE [LARGE SCALE GENOMIC DNA]</scope>
    <source>
        <strain evidence="1">Clostridium ultunense strain Esp</strain>
    </source>
</reference>
<dbReference type="EMBL" id="LT669839">
    <property type="protein sequence ID" value="SHD77645.1"/>
    <property type="molecule type" value="Genomic_DNA"/>
</dbReference>
<evidence type="ECO:0000313" key="1">
    <source>
        <dbReference type="EMBL" id="SHD77645.1"/>
    </source>
</evidence>
<name>A0A1M4PQ77_9FIRM</name>
<evidence type="ECO:0000313" key="2">
    <source>
        <dbReference type="Proteomes" id="UP000245423"/>
    </source>
</evidence>
<gene>
    <name evidence="1" type="ORF">CUESP1_2291</name>
</gene>
<organism evidence="1 2">
    <name type="scientific">[Clostridium] ultunense Esp</name>
    <dbReference type="NCBI Taxonomy" id="1288971"/>
    <lineage>
        <taxon>Bacteria</taxon>
        <taxon>Bacillati</taxon>
        <taxon>Bacillota</taxon>
        <taxon>Tissierellia</taxon>
        <taxon>Tissierellales</taxon>
        <taxon>Tepidimicrobiaceae</taxon>
        <taxon>Schnuerera</taxon>
    </lineage>
</organism>
<dbReference type="Proteomes" id="UP000245423">
    <property type="component" value="Chromosome 1"/>
</dbReference>
<keyword evidence="2" id="KW-1185">Reference proteome</keyword>
<dbReference type="AlphaFoldDB" id="A0A1M4PQ77"/>
<accession>A0A1M4PQ77</accession>
<protein>
    <submittedName>
        <fullName evidence="1">Uncharacterized protein</fullName>
    </submittedName>
</protein>